<dbReference type="InterPro" id="IPR000160">
    <property type="entry name" value="GGDEF_dom"/>
</dbReference>
<comment type="caution">
    <text evidence="6">The sequence shown here is derived from an EMBL/GenBank/DDBJ whole genome shotgun (WGS) entry which is preliminary data.</text>
</comment>
<dbReference type="InterPro" id="IPR029787">
    <property type="entry name" value="Nucleotide_cyclase"/>
</dbReference>
<dbReference type="EMBL" id="BOMS01000014">
    <property type="protein sequence ID" value="GIE64698.1"/>
    <property type="molecule type" value="Genomic_DNA"/>
</dbReference>
<dbReference type="PANTHER" id="PTHR43642">
    <property type="entry name" value="HYBRID SIGNAL TRANSDUCTION HISTIDINE KINASE G"/>
    <property type="match status" value="1"/>
</dbReference>
<dbReference type="SUPFAM" id="SSF55781">
    <property type="entry name" value="GAF domain-like"/>
    <property type="match status" value="1"/>
</dbReference>
<dbReference type="GO" id="GO:0004674">
    <property type="term" value="F:protein serine/threonine kinase activity"/>
    <property type="evidence" value="ECO:0007669"/>
    <property type="project" value="UniProtKB-KW"/>
</dbReference>
<dbReference type="CDD" id="cd14014">
    <property type="entry name" value="STKc_PknB_like"/>
    <property type="match status" value="1"/>
</dbReference>
<dbReference type="InterPro" id="IPR027417">
    <property type="entry name" value="P-loop_NTPase"/>
</dbReference>
<dbReference type="InterPro" id="IPR043128">
    <property type="entry name" value="Rev_trsase/Diguanyl_cyclase"/>
</dbReference>
<keyword evidence="6" id="KW-0418">Kinase</keyword>
<keyword evidence="6" id="KW-0808">Transferase</keyword>
<dbReference type="PROSITE" id="PS50887">
    <property type="entry name" value="GGDEF"/>
    <property type="match status" value="1"/>
</dbReference>
<keyword evidence="2" id="KW-0175">Coiled coil</keyword>
<dbReference type="SMART" id="SM00267">
    <property type="entry name" value="GGDEF"/>
    <property type="match status" value="1"/>
</dbReference>
<dbReference type="Pfam" id="PF00069">
    <property type="entry name" value="Pkinase"/>
    <property type="match status" value="1"/>
</dbReference>
<dbReference type="SMART" id="SM00220">
    <property type="entry name" value="S_TKc"/>
    <property type="match status" value="1"/>
</dbReference>
<protein>
    <submittedName>
        <fullName evidence="6">Serine/threonine protein kinase</fullName>
    </submittedName>
</protein>
<dbReference type="Gene3D" id="3.40.50.300">
    <property type="entry name" value="P-loop containing nucleotide triphosphate hydrolases"/>
    <property type="match status" value="1"/>
</dbReference>
<dbReference type="Pfam" id="PF00990">
    <property type="entry name" value="GGDEF"/>
    <property type="match status" value="1"/>
</dbReference>
<dbReference type="Pfam" id="PF01590">
    <property type="entry name" value="GAF"/>
    <property type="match status" value="1"/>
</dbReference>
<organism evidence="6 7">
    <name type="scientific">Actinoplanes palleronii</name>
    <dbReference type="NCBI Taxonomy" id="113570"/>
    <lineage>
        <taxon>Bacteria</taxon>
        <taxon>Bacillati</taxon>
        <taxon>Actinomycetota</taxon>
        <taxon>Actinomycetes</taxon>
        <taxon>Micromonosporales</taxon>
        <taxon>Micromonosporaceae</taxon>
        <taxon>Actinoplanes</taxon>
    </lineage>
</organism>
<dbReference type="InterPro" id="IPR053159">
    <property type="entry name" value="Hybrid_Histidine_Kinase"/>
</dbReference>
<evidence type="ECO:0000256" key="3">
    <source>
        <dbReference type="SAM" id="MobiDB-lite"/>
    </source>
</evidence>
<dbReference type="InterPro" id="IPR000719">
    <property type="entry name" value="Prot_kinase_dom"/>
</dbReference>
<sequence length="1707" mass="185682">MTTPQQWTSTTGPGAVEATVARRATLVLSGCRQQVLAENERSQVRRVWLPDGGTVIWKESTGPGAVARRRHETAILDRLDDVSGVARRARFTHPDAIVLADDGGKSLAATAAQQSFGPEAAADLGLSLARTVAAMHARGVVHKDVNPANVLLTDDGRPVLIDFDVASTFAEDRPGFVNPRQIVGTLLHLPPEQTGRTGLPVDHRADLYSLGSTLYELLAGHPPFPQEDELRLIHDILLEVPRPLGALRTDVPPMLSEIVARLLEKEPDRRYQSAEGLAQDLSRVVRAPLERFPLGEWDFPPRLTAPSRLVGRDEEIGTLRGALDGAVAGTDRAVMVAGAAGVGKSALINELRRAVATAGGWYVTGKSDQYQQEGALGSVLQAIRGVGRLLLAEPKKVLTPLTARLTEALAANIGLITGALPEFAVLLGGDHQVAGGDPVESELRLRRALVDLIRAVVTPHRPLVLVVDDLQWAGPASLGLFDALLTEPQLPGLLVVGAYRAQEVDAAHPLSAMVARWQRLRVVTAPMLLENLPPGDAGTLLSQMLRLVPERAARLAGVLHRWTGGNPYDTLELVNALRREGVLTVVEQDWRWDETVVRDRVGHSDVLAVLRDRVTRLPQRSHTVMRVMACLGGETEVPVLARAVDVEPTVITDLLTPPLEDGLLAMAGEQDGLAEISRVRFRHDRVQQAVFVGLSGPDRARLRLDIARRLAGCPSTAVHAAEQYLGAGEVVDDPVERRTMVTLYGTAADDAWRAGNHLAAERFLCASTEILAGLGTGDDDLRMISVRIRRHAALYALGRLDEADEVYAAIERGDPDPVRLSVPANAQLNSMAQRMRHREALTFGLDLLARLGWNAPGAEFGARIPHRFRELAAWADTLDPAADLARPEITDDRVIAATRLFNRLLPTAFQLQERPIVAWILLESRQLWDRHGPSAMLAATLPTIGPMMASLLGDYRTGGRIGRHVLAVSEARDYEPFTSLLRHRYALQLMPWMEPLESGIEQARQAYEGLVRGGDLQMASATSFTVLAGQLDCGRSVESYFGEIESASAFDARTGNHYSGRVTVAHRQLGRALLGRTAAGAFDDQDFSEQLHLEQVGGQPLAAGFYHTYRAVAAAIFGDAPALERHSAAAMSLREAVVGYAQALIPLVRALSLAEQLRRHEHAEPESLLAELGECRDWLAARALEVPVNFRHLVRLVDAERAWAVGDVAGAVAAFDQGIRETESVRRPWHRALLIERLAVFHLAHDWQWLGRQLLAQARQTYLDWGATGKVGHLDTAYRFLPDSVQARATSAFKGTLTSYTTSINADTIDTTAILRASHALSSATDLDSLQTAIVEQLTTLTGAADVVLVIHDDNGEWAVPAGPSIGAQLPVIAAAERGLLPLTAFQYAARTREPVLVEDATRDDRFSRDPYLTGARRCSLLVVPVLHHDQPRAMLVLSNRHTSGVFTTDRLGAVMLIIGQLVVSLNNTLLYASLEQRVDERTRELAAANRQLEILSATDALTGLANRRQFERAADAEWRRATRSGRPFSVVMVDVDFFKKYNDHYGHPGGDECLRQVAAALGASVRGATDLACRYGGEEFVLVLGETDADSAAVTAERIRRAVEALRVPHVAGVDGHVSISLGVATSVGGPLADTAQELLARADTALYRAKQDGRNRVCCAPRTGFSGDSPVEDRSEDDPQEPKPFDLAETNRYLASLNRRDDEDR</sequence>
<dbReference type="PROSITE" id="PS50011">
    <property type="entry name" value="PROTEIN_KINASE_DOM"/>
    <property type="match status" value="1"/>
</dbReference>
<evidence type="ECO:0000313" key="7">
    <source>
        <dbReference type="Proteomes" id="UP000624709"/>
    </source>
</evidence>
<dbReference type="InterPro" id="IPR011009">
    <property type="entry name" value="Kinase-like_dom_sf"/>
</dbReference>
<dbReference type="Pfam" id="PF13191">
    <property type="entry name" value="AAA_16"/>
    <property type="match status" value="1"/>
</dbReference>
<evidence type="ECO:0000256" key="2">
    <source>
        <dbReference type="SAM" id="Coils"/>
    </source>
</evidence>
<dbReference type="Proteomes" id="UP000624709">
    <property type="component" value="Unassembled WGS sequence"/>
</dbReference>
<dbReference type="Gene3D" id="1.10.510.10">
    <property type="entry name" value="Transferase(Phosphotransferase) domain 1"/>
    <property type="match status" value="1"/>
</dbReference>
<accession>A0ABQ4B206</accession>
<dbReference type="InterPro" id="IPR003018">
    <property type="entry name" value="GAF"/>
</dbReference>
<evidence type="ECO:0000256" key="1">
    <source>
        <dbReference type="ARBA" id="ARBA00004167"/>
    </source>
</evidence>
<evidence type="ECO:0000313" key="6">
    <source>
        <dbReference type="EMBL" id="GIE64698.1"/>
    </source>
</evidence>
<evidence type="ECO:0000259" key="5">
    <source>
        <dbReference type="PROSITE" id="PS50887"/>
    </source>
</evidence>
<dbReference type="SUPFAM" id="SSF56112">
    <property type="entry name" value="Protein kinase-like (PK-like)"/>
    <property type="match status" value="1"/>
</dbReference>
<dbReference type="SUPFAM" id="SSF55073">
    <property type="entry name" value="Nucleotide cyclase"/>
    <property type="match status" value="1"/>
</dbReference>
<evidence type="ECO:0000259" key="4">
    <source>
        <dbReference type="PROSITE" id="PS50011"/>
    </source>
</evidence>
<comment type="subcellular location">
    <subcellularLocation>
        <location evidence="1">Membrane</location>
        <topology evidence="1">Single-pass membrane protein</topology>
    </subcellularLocation>
</comment>
<keyword evidence="7" id="KW-1185">Reference proteome</keyword>
<dbReference type="RefSeq" id="WP_203823893.1">
    <property type="nucleotide sequence ID" value="NZ_BAAATY010000013.1"/>
</dbReference>
<dbReference type="NCBIfam" id="TIGR00254">
    <property type="entry name" value="GGDEF"/>
    <property type="match status" value="1"/>
</dbReference>
<dbReference type="CDD" id="cd01949">
    <property type="entry name" value="GGDEF"/>
    <property type="match status" value="1"/>
</dbReference>
<dbReference type="SMART" id="SM00065">
    <property type="entry name" value="GAF"/>
    <property type="match status" value="1"/>
</dbReference>
<keyword evidence="6" id="KW-0723">Serine/threonine-protein kinase</keyword>
<proteinExistence type="predicted"/>
<dbReference type="InterPro" id="IPR041664">
    <property type="entry name" value="AAA_16"/>
</dbReference>
<reference evidence="6 7" key="1">
    <citation type="submission" date="2021-01" db="EMBL/GenBank/DDBJ databases">
        <title>Whole genome shotgun sequence of Actinoplanes palleronii NBRC 14916.</title>
        <authorList>
            <person name="Komaki H."/>
            <person name="Tamura T."/>
        </authorList>
    </citation>
    <scope>NUCLEOTIDE SEQUENCE [LARGE SCALE GENOMIC DNA]</scope>
    <source>
        <strain evidence="6 7">NBRC 14916</strain>
    </source>
</reference>
<dbReference type="InterPro" id="IPR029016">
    <property type="entry name" value="GAF-like_dom_sf"/>
</dbReference>
<dbReference type="Gene3D" id="3.30.70.270">
    <property type="match status" value="1"/>
</dbReference>
<feature type="coiled-coil region" evidence="2">
    <location>
        <begin position="1472"/>
        <end position="1499"/>
    </location>
</feature>
<dbReference type="PANTHER" id="PTHR43642:SF1">
    <property type="entry name" value="HYBRID SIGNAL TRANSDUCTION HISTIDINE KINASE G"/>
    <property type="match status" value="1"/>
</dbReference>
<feature type="domain" description="Protein kinase" evidence="4">
    <location>
        <begin position="5"/>
        <end position="282"/>
    </location>
</feature>
<feature type="region of interest" description="Disordered" evidence="3">
    <location>
        <begin position="1661"/>
        <end position="1707"/>
    </location>
</feature>
<name>A0ABQ4B206_9ACTN</name>
<dbReference type="SUPFAM" id="SSF52540">
    <property type="entry name" value="P-loop containing nucleoside triphosphate hydrolases"/>
    <property type="match status" value="1"/>
</dbReference>
<gene>
    <name evidence="6" type="ORF">Apa02nite_008060</name>
</gene>
<dbReference type="Gene3D" id="3.30.450.40">
    <property type="match status" value="1"/>
</dbReference>
<feature type="domain" description="GGDEF" evidence="5">
    <location>
        <begin position="1527"/>
        <end position="1664"/>
    </location>
</feature>